<name>A0A7J7IF33_9RHOD</name>
<comment type="caution">
    <text evidence="8">The sequence shown here is derived from an EMBL/GenBank/DDBJ whole genome shotgun (WGS) entry which is preliminary data.</text>
</comment>
<gene>
    <name evidence="8" type="ORF">F1559_001900</name>
</gene>
<proteinExistence type="inferred from homology"/>
<dbReference type="OrthoDB" id="289942at2759"/>
<dbReference type="Gene3D" id="3.40.1010.10">
    <property type="entry name" value="Cobalt-precorrin-4 Transmethylase, Domain 1"/>
    <property type="match status" value="1"/>
</dbReference>
<dbReference type="InterPro" id="IPR035996">
    <property type="entry name" value="4pyrrol_Methylase_sf"/>
</dbReference>
<dbReference type="InterPro" id="IPR008189">
    <property type="entry name" value="rRNA_ssu_MeTfrase_I"/>
</dbReference>
<evidence type="ECO:0000256" key="1">
    <source>
        <dbReference type="ARBA" id="ARBA00022490"/>
    </source>
</evidence>
<dbReference type="Pfam" id="PF00590">
    <property type="entry name" value="TP_methylase"/>
    <property type="match status" value="1"/>
</dbReference>
<dbReference type="Gene3D" id="3.30.950.10">
    <property type="entry name" value="Methyltransferase, Cobalt-precorrin-4 Transmethylase, Domain 2"/>
    <property type="match status" value="1"/>
</dbReference>
<organism evidence="8 9">
    <name type="scientific">Cyanidiococcus yangmingshanensis</name>
    <dbReference type="NCBI Taxonomy" id="2690220"/>
    <lineage>
        <taxon>Eukaryota</taxon>
        <taxon>Rhodophyta</taxon>
        <taxon>Bangiophyceae</taxon>
        <taxon>Cyanidiales</taxon>
        <taxon>Cyanidiaceae</taxon>
        <taxon>Cyanidiococcus</taxon>
    </lineage>
</organism>
<dbReference type="CDD" id="cd11648">
    <property type="entry name" value="RsmI"/>
    <property type="match status" value="1"/>
</dbReference>
<dbReference type="SUPFAM" id="SSF53790">
    <property type="entry name" value="Tetrapyrrole methylase"/>
    <property type="match status" value="1"/>
</dbReference>
<evidence type="ECO:0000256" key="5">
    <source>
        <dbReference type="ARBA" id="ARBA00022691"/>
    </source>
</evidence>
<sequence>MDVVSPPWVNGWRNQRMIRAFVRPLLPCVRYSSVTAPRSRCCHRAQLFQRWLQAFRGLPVTPAFHKPSTGQCCLHNRGQLLRTLLDLRSRHRGDASLSRFVATLSPEASDTSSWSKALGQVLHLAPVERGRLYIVATPIGHLGDLSFRALAVLRQVDWIAAEDTRHTGKLLSHYGISLRKQIAHHEHNWREQLPFLLTQLETERAAIALVCDAGTPLIADPGSQLVREAIQRKIPVVSVPGACAAIAALTVSGLLGEPRDRQPGAGTWEELLGNSFAFYGFLPHRLSGHGRWRQQRTRLVEAIIREARYRPVILYEAPHRLLETLHELVATEKRLIVSTDAEAEPIRICMARELTKLHEEIFRGLLVEALGHVEQQGSRGEYCLVLGPPVRQPGASDSRPLDSNGEPSANAMDISEEPPHSIGAGDERVHVSTLMTVLLQEGLSAAAVARCVAKALPAMRRKSAYAMALQLRQQLGNSVRDNPAPDSKRHT</sequence>
<dbReference type="InterPro" id="IPR000878">
    <property type="entry name" value="4pyrrol_Mease"/>
</dbReference>
<dbReference type="GO" id="GO:0006364">
    <property type="term" value="P:rRNA processing"/>
    <property type="evidence" value="ECO:0007669"/>
    <property type="project" value="UniProtKB-KW"/>
</dbReference>
<dbReference type="GO" id="GO:0032259">
    <property type="term" value="P:methylation"/>
    <property type="evidence" value="ECO:0007669"/>
    <property type="project" value="UniProtKB-KW"/>
</dbReference>
<feature type="region of interest" description="Disordered" evidence="6">
    <location>
        <begin position="393"/>
        <end position="424"/>
    </location>
</feature>
<evidence type="ECO:0000256" key="3">
    <source>
        <dbReference type="ARBA" id="ARBA00022603"/>
    </source>
</evidence>
<dbReference type="InterPro" id="IPR014776">
    <property type="entry name" value="4pyrrole_Mease_sub2"/>
</dbReference>
<protein>
    <recommendedName>
        <fullName evidence="7">Tetrapyrrole methylase domain-containing protein</fullName>
    </recommendedName>
</protein>
<evidence type="ECO:0000313" key="9">
    <source>
        <dbReference type="Proteomes" id="UP000530660"/>
    </source>
</evidence>
<keyword evidence="4" id="KW-0808">Transferase</keyword>
<dbReference type="PANTHER" id="PTHR46111:SF1">
    <property type="entry name" value="RIBOSOMAL RNA SMALL SUBUNIT METHYLTRANSFERASE I"/>
    <property type="match status" value="1"/>
</dbReference>
<reference evidence="8 9" key="1">
    <citation type="journal article" date="2020" name="J. Phycol.">
        <title>Comparative genome analysis reveals Cyanidiococcus gen. nov., a new extremophilic red algal genus sister to Cyanidioschyzon (Cyanidioschyzonaceae, Rhodophyta).</title>
        <authorList>
            <person name="Liu S.-L."/>
            <person name="Chiang Y.-R."/>
            <person name="Yoon H.S."/>
            <person name="Fu H.-Y."/>
        </authorList>
    </citation>
    <scope>NUCLEOTIDE SEQUENCE [LARGE SCALE GENOMIC DNA]</scope>
    <source>
        <strain evidence="8 9">THAL066</strain>
    </source>
</reference>
<keyword evidence="9" id="KW-1185">Reference proteome</keyword>
<evidence type="ECO:0000256" key="6">
    <source>
        <dbReference type="SAM" id="MobiDB-lite"/>
    </source>
</evidence>
<dbReference type="InterPro" id="IPR014777">
    <property type="entry name" value="4pyrrole_Mease_sub1"/>
</dbReference>
<dbReference type="HAMAP" id="MF_01877">
    <property type="entry name" value="16SrRNA_methyltr_I"/>
    <property type="match status" value="1"/>
</dbReference>
<dbReference type="EMBL" id="VWRR01000013">
    <property type="protein sequence ID" value="KAF6001705.1"/>
    <property type="molecule type" value="Genomic_DNA"/>
</dbReference>
<dbReference type="GO" id="GO:0008168">
    <property type="term" value="F:methyltransferase activity"/>
    <property type="evidence" value="ECO:0007669"/>
    <property type="project" value="UniProtKB-KW"/>
</dbReference>
<keyword evidence="5" id="KW-0949">S-adenosyl-L-methionine</keyword>
<evidence type="ECO:0000313" key="8">
    <source>
        <dbReference type="EMBL" id="KAF6001705.1"/>
    </source>
</evidence>
<dbReference type="Proteomes" id="UP000530660">
    <property type="component" value="Unassembled WGS sequence"/>
</dbReference>
<keyword evidence="2" id="KW-0698">rRNA processing</keyword>
<keyword evidence="3" id="KW-0489">Methyltransferase</keyword>
<evidence type="ECO:0000256" key="2">
    <source>
        <dbReference type="ARBA" id="ARBA00022552"/>
    </source>
</evidence>
<dbReference type="PANTHER" id="PTHR46111">
    <property type="entry name" value="RIBOSOMAL RNA SMALL SUBUNIT METHYLTRANSFERASE I"/>
    <property type="match status" value="1"/>
</dbReference>
<dbReference type="AlphaFoldDB" id="A0A7J7IF33"/>
<evidence type="ECO:0000259" key="7">
    <source>
        <dbReference type="Pfam" id="PF00590"/>
    </source>
</evidence>
<evidence type="ECO:0000256" key="4">
    <source>
        <dbReference type="ARBA" id="ARBA00022679"/>
    </source>
</evidence>
<accession>A0A7J7IF33</accession>
<keyword evidence="1" id="KW-0963">Cytoplasm</keyword>
<feature type="domain" description="Tetrapyrrole methylase" evidence="7">
    <location>
        <begin position="131"/>
        <end position="368"/>
    </location>
</feature>